<protein>
    <submittedName>
        <fullName evidence="5">TRAP transporter substrate-binding protein</fullName>
    </submittedName>
</protein>
<organism evidence="5 6">
    <name type="scientific">Vreelandella nanhaiensis</name>
    <dbReference type="NCBI Taxonomy" id="1258546"/>
    <lineage>
        <taxon>Bacteria</taxon>
        <taxon>Pseudomonadati</taxon>
        <taxon>Pseudomonadota</taxon>
        <taxon>Gammaproteobacteria</taxon>
        <taxon>Oceanospirillales</taxon>
        <taxon>Halomonadaceae</taxon>
        <taxon>Vreelandella</taxon>
    </lineage>
</organism>
<dbReference type="GO" id="GO:0031317">
    <property type="term" value="C:tripartite ATP-independent periplasmic transporter complex"/>
    <property type="evidence" value="ECO:0007669"/>
    <property type="project" value="InterPro"/>
</dbReference>
<dbReference type="Gene3D" id="3.40.190.170">
    <property type="entry name" value="Bacterial extracellular solute-binding protein, family 7"/>
    <property type="match status" value="1"/>
</dbReference>
<dbReference type="InterPro" id="IPR026289">
    <property type="entry name" value="SBP_TakP-like"/>
</dbReference>
<dbReference type="GO" id="GO:0046872">
    <property type="term" value="F:metal ion binding"/>
    <property type="evidence" value="ECO:0007669"/>
    <property type="project" value="UniProtKB-KW"/>
</dbReference>
<evidence type="ECO:0000313" key="6">
    <source>
        <dbReference type="Proteomes" id="UP000287023"/>
    </source>
</evidence>
<evidence type="ECO:0000256" key="2">
    <source>
        <dbReference type="PIRSR" id="PIRSR039026-1"/>
    </source>
</evidence>
<feature type="chain" id="PRO_5018632549" evidence="4">
    <location>
        <begin position="25"/>
        <end position="343"/>
    </location>
</feature>
<evidence type="ECO:0000256" key="1">
    <source>
        <dbReference type="ARBA" id="ARBA00022729"/>
    </source>
</evidence>
<dbReference type="Proteomes" id="UP000287023">
    <property type="component" value="Unassembled WGS sequence"/>
</dbReference>
<dbReference type="Pfam" id="PF03480">
    <property type="entry name" value="DctP"/>
    <property type="match status" value="1"/>
</dbReference>
<feature type="binding site" evidence="3">
    <location>
        <position position="208"/>
    </location>
    <ligand>
        <name>Na(+)</name>
        <dbReference type="ChEBI" id="CHEBI:29101"/>
    </ligand>
</feature>
<dbReference type="RefSeq" id="WP_127061052.1">
    <property type="nucleotide sequence ID" value="NZ_RZHF01000008.1"/>
</dbReference>
<dbReference type="PANTHER" id="PTHR33376">
    <property type="match status" value="1"/>
</dbReference>
<feature type="binding site" evidence="2">
    <location>
        <position position="170"/>
    </location>
    <ligand>
        <name>substrate</name>
    </ligand>
</feature>
<dbReference type="AlphaFoldDB" id="A0A3S1DRS9"/>
<dbReference type="InterPro" id="IPR018389">
    <property type="entry name" value="DctP_fam"/>
</dbReference>
<keyword evidence="3" id="KW-0479">Metal-binding</keyword>
<dbReference type="OrthoDB" id="9769667at2"/>
<dbReference type="GO" id="GO:0055085">
    <property type="term" value="P:transmembrane transport"/>
    <property type="evidence" value="ECO:0007669"/>
    <property type="project" value="InterPro"/>
</dbReference>
<dbReference type="InterPro" id="IPR038404">
    <property type="entry name" value="TRAP_DctP_sf"/>
</dbReference>
<dbReference type="PIRSF" id="PIRSF039026">
    <property type="entry name" value="SiaP"/>
    <property type="match status" value="1"/>
</dbReference>
<proteinExistence type="predicted"/>
<comment type="caution">
    <text evidence="5">The sequence shown here is derived from an EMBL/GenBank/DDBJ whole genome shotgun (WGS) entry which is preliminary data.</text>
</comment>
<reference evidence="5 6" key="1">
    <citation type="submission" date="2018-12" db="EMBL/GenBank/DDBJ databases">
        <title>three novel Halomonas strain isolated from plants.</title>
        <authorList>
            <person name="Sun C."/>
        </authorList>
    </citation>
    <scope>NUCLEOTIDE SEQUENCE [LARGE SCALE GENOMIC DNA]</scope>
    <source>
        <strain evidence="5 6">JCM 18142</strain>
    </source>
</reference>
<feature type="signal peptide" evidence="4">
    <location>
        <begin position="1"/>
        <end position="24"/>
    </location>
</feature>
<feature type="binding site" evidence="3">
    <location>
        <position position="233"/>
    </location>
    <ligand>
        <name>substrate</name>
    </ligand>
</feature>
<name>A0A3S1DRS9_9GAMM</name>
<gene>
    <name evidence="5" type="ORF">ELY38_07625</name>
</gene>
<evidence type="ECO:0000313" key="5">
    <source>
        <dbReference type="EMBL" id="RUR32676.1"/>
    </source>
</evidence>
<feature type="binding site" evidence="3">
    <location>
        <position position="207"/>
    </location>
    <ligand>
        <name>substrate</name>
    </ligand>
</feature>
<sequence>MKHVFVTAALTTAVAMAAASTASARDLDVASTFPEDMLYLGDALTYFGESLERVTGGELGVNIHGAGELVPALEVFSAVSQGAIEAGYDWMAYWGGEIPVANLAGSLPFGPEPLTFADWMWEGEGMEIIQGAYDQHNVKVLPCVVVPAEPAGWFNKEINTPGDFEGLRMRIGGLGGRALAKLGASPQTIAGGEVYVSLDRGRIDAAEFSLPAIDETLQLNDAADYYYFPGWHQPASFNSVLINMDVWNDFDETQQDQVTAACRSTLLWSMTNAIQHQAEAITRLEEAGVEVRRFPEPVLDALREATDEVIAEEMERDETFREAYESLSAHVERADRWYDLQDM</sequence>
<keyword evidence="6" id="KW-1185">Reference proteome</keyword>
<accession>A0A3S1DRS9</accession>
<evidence type="ECO:0000256" key="3">
    <source>
        <dbReference type="PIRSR" id="PIRSR039026-2"/>
    </source>
</evidence>
<feature type="binding site" evidence="2">
    <location>
        <position position="149"/>
    </location>
    <ligand>
        <name>substrate</name>
    </ligand>
</feature>
<dbReference type="PANTHER" id="PTHR33376:SF5">
    <property type="entry name" value="EXTRACYTOPLASMIC SOLUTE RECEPTOR PROTEIN"/>
    <property type="match status" value="1"/>
</dbReference>
<keyword evidence="1 4" id="KW-0732">Signal</keyword>
<evidence type="ECO:0000256" key="4">
    <source>
        <dbReference type="SAM" id="SignalP"/>
    </source>
</evidence>
<dbReference type="EMBL" id="RZHF01000008">
    <property type="protein sequence ID" value="RUR32676.1"/>
    <property type="molecule type" value="Genomic_DNA"/>
</dbReference>
<dbReference type="CDD" id="cd13604">
    <property type="entry name" value="PBP2_TRAP_ketoacid_lactate_like"/>
    <property type="match status" value="1"/>
</dbReference>
<dbReference type="Gene3D" id="3.40.190.10">
    <property type="entry name" value="Periplasmic binding protein-like II"/>
    <property type="match status" value="1"/>
</dbReference>